<feature type="compositionally biased region" description="Basic and acidic residues" evidence="1">
    <location>
        <begin position="204"/>
        <end position="217"/>
    </location>
</feature>
<feature type="compositionally biased region" description="Basic and acidic residues" evidence="1">
    <location>
        <begin position="184"/>
        <end position="193"/>
    </location>
</feature>
<gene>
    <name evidence="2" type="ORF">TWF696_009244</name>
</gene>
<proteinExistence type="predicted"/>
<evidence type="ECO:0000313" key="3">
    <source>
        <dbReference type="Proteomes" id="UP001375240"/>
    </source>
</evidence>
<feature type="compositionally biased region" description="Pro residues" evidence="1">
    <location>
        <begin position="257"/>
        <end position="272"/>
    </location>
</feature>
<keyword evidence="3" id="KW-1185">Reference proteome</keyword>
<feature type="region of interest" description="Disordered" evidence="1">
    <location>
        <begin position="1"/>
        <end position="82"/>
    </location>
</feature>
<evidence type="ECO:0000256" key="1">
    <source>
        <dbReference type="SAM" id="MobiDB-lite"/>
    </source>
</evidence>
<sequence>MPAERTTRGTPASGSIRSTRSRRDSCASNGSIPDTGMRPNSPFRPTSPFGFSPYGTLTPGNSRPGSPFNKPQTTRNFRKSNSSNHQVFTSLLAPASPPLSADVPESNSMELDPSTVTWECATALAETQKVQSFYEKPVYSKTGQIVSHGRVVTKTVTMTITTTIASTEILHPGEEGYEASIERYKKQQEEQRQKSSQAQPSPEETPKHEAAKPESKTFPEAFSPEETTNEERRDFFVLNQNARMQEHLRRANYHSPSPSPPMSPIPNPTRQE</sequence>
<name>A0AAV9UIL0_9PEZI</name>
<comment type="caution">
    <text evidence="2">The sequence shown here is derived from an EMBL/GenBank/DDBJ whole genome shotgun (WGS) entry which is preliminary data.</text>
</comment>
<protein>
    <submittedName>
        <fullName evidence="2">Uncharacterized protein</fullName>
    </submittedName>
</protein>
<dbReference type="EMBL" id="JAVHNQ010000008">
    <property type="protein sequence ID" value="KAK6340931.1"/>
    <property type="molecule type" value="Genomic_DNA"/>
</dbReference>
<feature type="region of interest" description="Disordered" evidence="1">
    <location>
        <begin position="184"/>
        <end position="272"/>
    </location>
</feature>
<reference evidence="2 3" key="1">
    <citation type="submission" date="2019-10" db="EMBL/GenBank/DDBJ databases">
        <authorList>
            <person name="Palmer J.M."/>
        </authorList>
    </citation>
    <scope>NUCLEOTIDE SEQUENCE [LARGE SCALE GENOMIC DNA]</scope>
    <source>
        <strain evidence="2 3">TWF696</strain>
    </source>
</reference>
<feature type="compositionally biased region" description="Polar residues" evidence="1">
    <location>
        <begin position="58"/>
        <end position="82"/>
    </location>
</feature>
<dbReference type="Proteomes" id="UP001375240">
    <property type="component" value="Unassembled WGS sequence"/>
</dbReference>
<accession>A0AAV9UIL0</accession>
<feature type="compositionally biased region" description="Polar residues" evidence="1">
    <location>
        <begin position="8"/>
        <end position="18"/>
    </location>
</feature>
<evidence type="ECO:0000313" key="2">
    <source>
        <dbReference type="EMBL" id="KAK6340931.1"/>
    </source>
</evidence>
<dbReference type="AlphaFoldDB" id="A0AAV9UIL0"/>
<organism evidence="2 3">
    <name type="scientific">Orbilia brochopaga</name>
    <dbReference type="NCBI Taxonomy" id="3140254"/>
    <lineage>
        <taxon>Eukaryota</taxon>
        <taxon>Fungi</taxon>
        <taxon>Dikarya</taxon>
        <taxon>Ascomycota</taxon>
        <taxon>Pezizomycotina</taxon>
        <taxon>Orbiliomycetes</taxon>
        <taxon>Orbiliales</taxon>
        <taxon>Orbiliaceae</taxon>
        <taxon>Orbilia</taxon>
    </lineage>
</organism>